<dbReference type="GO" id="GO:0005886">
    <property type="term" value="C:plasma membrane"/>
    <property type="evidence" value="ECO:0007669"/>
    <property type="project" value="UniProtKB-SubCell"/>
</dbReference>
<accession>A0A2P7BUP9</accession>
<dbReference type="PRINTS" id="PR00949">
    <property type="entry name" value="TYPE3IMAPROT"/>
</dbReference>
<feature type="transmembrane region" description="Helical" evidence="10">
    <location>
        <begin position="286"/>
        <end position="319"/>
    </location>
</feature>
<dbReference type="InterPro" id="IPR042196">
    <property type="entry name" value="FHIPEP_4"/>
</dbReference>
<dbReference type="InterPro" id="IPR006302">
    <property type="entry name" value="T3SS_HrcV"/>
</dbReference>
<keyword evidence="7 10" id="KW-1133">Transmembrane helix</keyword>
<reference evidence="12" key="1">
    <citation type="submission" date="2017-11" db="EMBL/GenBank/DDBJ databases">
        <authorList>
            <person name="Kuznetsova I."/>
            <person name="Sazanova A."/>
            <person name="Chirak E."/>
            <person name="Safronova V."/>
            <person name="Willems A."/>
        </authorList>
    </citation>
    <scope>NUCLEOTIDE SEQUENCE [LARGE SCALE GENOMIC DNA]</scope>
    <source>
        <strain evidence="12">STM 196</strain>
    </source>
</reference>
<feature type="region of interest" description="Disordered" evidence="9">
    <location>
        <begin position="332"/>
        <end position="352"/>
    </location>
</feature>
<evidence type="ECO:0000256" key="1">
    <source>
        <dbReference type="ARBA" id="ARBA00004429"/>
    </source>
</evidence>
<dbReference type="Pfam" id="PF00771">
    <property type="entry name" value="FHIPEP"/>
    <property type="match status" value="1"/>
</dbReference>
<dbReference type="InterPro" id="IPR042193">
    <property type="entry name" value="FHIPEP_3"/>
</dbReference>
<feature type="transmembrane region" description="Helical" evidence="10">
    <location>
        <begin position="244"/>
        <end position="265"/>
    </location>
</feature>
<dbReference type="AlphaFoldDB" id="A0A2P7BUP9"/>
<evidence type="ECO:0000256" key="9">
    <source>
        <dbReference type="SAM" id="MobiDB-lite"/>
    </source>
</evidence>
<protein>
    <submittedName>
        <fullName evidence="11">EscV/YscV/HrcV family type III secretion system export apparatus protein</fullName>
    </submittedName>
</protein>
<dbReference type="Gene3D" id="1.10.8.540">
    <property type="entry name" value="FHIPEP family, domain 3"/>
    <property type="match status" value="1"/>
</dbReference>
<evidence type="ECO:0000256" key="7">
    <source>
        <dbReference type="ARBA" id="ARBA00022989"/>
    </source>
</evidence>
<evidence type="ECO:0000313" key="11">
    <source>
        <dbReference type="EMBL" id="PSH70190.1"/>
    </source>
</evidence>
<dbReference type="EMBL" id="PGGO01000002">
    <property type="protein sequence ID" value="PSH70190.1"/>
    <property type="molecule type" value="Genomic_DNA"/>
</dbReference>
<dbReference type="GO" id="GO:0009306">
    <property type="term" value="P:protein secretion"/>
    <property type="evidence" value="ECO:0007669"/>
    <property type="project" value="InterPro"/>
</dbReference>
<evidence type="ECO:0000256" key="3">
    <source>
        <dbReference type="ARBA" id="ARBA00022448"/>
    </source>
</evidence>
<feature type="transmembrane region" description="Helical" evidence="10">
    <location>
        <begin position="110"/>
        <end position="133"/>
    </location>
</feature>
<keyword evidence="4" id="KW-1003">Cell membrane</keyword>
<keyword evidence="12" id="KW-1185">Reference proteome</keyword>
<gene>
    <name evidence="11" type="ORF">CU102_03620</name>
</gene>
<keyword evidence="3" id="KW-0813">Transport</keyword>
<dbReference type="RefSeq" id="WP_106709604.1">
    <property type="nucleotide sequence ID" value="NZ_PGGO01000002.1"/>
</dbReference>
<feature type="compositionally biased region" description="Polar residues" evidence="9">
    <location>
        <begin position="333"/>
        <end position="352"/>
    </location>
</feature>
<comment type="caution">
    <text evidence="11">The sequence shown here is derived from an EMBL/GenBank/DDBJ whole genome shotgun (WGS) entry which is preliminary data.</text>
</comment>
<dbReference type="PIRSF" id="PIRSF005419">
    <property type="entry name" value="FlhA"/>
    <property type="match status" value="1"/>
</dbReference>
<dbReference type="Gene3D" id="3.40.50.12790">
    <property type="entry name" value="FHIPEP family, domain 4"/>
    <property type="match status" value="1"/>
</dbReference>
<evidence type="ECO:0000256" key="4">
    <source>
        <dbReference type="ARBA" id="ARBA00022475"/>
    </source>
</evidence>
<evidence type="ECO:0000256" key="10">
    <source>
        <dbReference type="SAM" id="Phobius"/>
    </source>
</evidence>
<evidence type="ECO:0000256" key="8">
    <source>
        <dbReference type="ARBA" id="ARBA00023136"/>
    </source>
</evidence>
<evidence type="ECO:0000256" key="5">
    <source>
        <dbReference type="ARBA" id="ARBA00022519"/>
    </source>
</evidence>
<comment type="similarity">
    <text evidence="2">Belongs to the FHIPEP (flagella/HR/invasion proteins export pore) family.</text>
</comment>
<keyword evidence="8 10" id="KW-0472">Membrane</keyword>
<dbReference type="PANTHER" id="PTHR30161:SF2">
    <property type="entry name" value="INVASION PROTEIN INVA"/>
    <property type="match status" value="1"/>
</dbReference>
<dbReference type="Gene3D" id="3.40.30.60">
    <property type="entry name" value="FHIPEP family, domain 1"/>
    <property type="match status" value="1"/>
</dbReference>
<dbReference type="OrthoDB" id="9759185at2"/>
<dbReference type="Proteomes" id="UP000241444">
    <property type="component" value="Unassembled WGS sequence"/>
</dbReference>
<evidence type="ECO:0000313" key="12">
    <source>
        <dbReference type="Proteomes" id="UP000241444"/>
    </source>
</evidence>
<dbReference type="InterPro" id="IPR001712">
    <property type="entry name" value="T3SS_FHIPEP"/>
</dbReference>
<comment type="subcellular location">
    <subcellularLocation>
        <location evidence="1">Cell inner membrane</location>
        <topology evidence="1">Multi-pass membrane protein</topology>
    </subcellularLocation>
</comment>
<feature type="transmembrane region" description="Helical" evidence="10">
    <location>
        <begin position="20"/>
        <end position="38"/>
    </location>
</feature>
<dbReference type="InterPro" id="IPR042194">
    <property type="entry name" value="FHIPEP_1"/>
</dbReference>
<name>A0A2P7BUP9_9HYPH</name>
<proteinExistence type="inferred from homology"/>
<sequence>MTLLASLNRFARAASKRSDIVVAAFMLLAIVMMIIPMPTILVDMLIGMNIAFSLLIFVVAFYISRPVQFSALPSVILLGTLFRLSLSITTTRLILLQADAGQIVSAFGDFVIGGEVVVGLVVFLIITIAQFVVITKGAERVAEVGARFALDAMPGKQMSIDNEARSGDIDQAEARRRRQGLERESQFYGAMDGAMKFVKGDAVAGLIIIAINLIGGLAIGSLQHGMPFSEAAHTYSLLTVGDGLISQIPALMMAVAAGTVVTRVTSDRNEDLGTEIVGQLGANHRALALAAVILFGFGIVPGFPTLVFWTLAAMAAGLARLVRKRSAAPPVDSANNADDTVMQIGNITSPGQGPANNASGLLSASQRLVICLGPGMAETISVPALQRNIEKVRSDVFADIGVRIPQIAIRSDAILDPEQFRVDLEGVPVTDGMIVVDHLLATDEPVHLDLMSVPYKVRPALIGSRDSVWVEDSHRQTLDDAGMTFHEPIAVLMEVLARVVRRYASDFIDVQETRFLLSQVEEDYGDLVKEAVAGSSLQKISDVLRRLVEEDVPINNLRVILQAIVEWGAQIQSPHALSEYARIGLGRQICHRHSEMNRVVSAYLLTRETENAVRASVQQGSGVSAGNIPEEIARPIVEQFKNKFNGNDAEIIRTVLTAMDIRRPIRNLLIRNDINLPVLSYQEISPEFSVHSLGYVSLPASRETRQIEMSGTSE</sequence>
<dbReference type="NCBIfam" id="TIGR01399">
    <property type="entry name" value="hrcV"/>
    <property type="match status" value="1"/>
</dbReference>
<feature type="transmembrane region" description="Helical" evidence="10">
    <location>
        <begin position="44"/>
        <end position="63"/>
    </location>
</feature>
<evidence type="ECO:0000256" key="6">
    <source>
        <dbReference type="ARBA" id="ARBA00022692"/>
    </source>
</evidence>
<dbReference type="PANTHER" id="PTHR30161">
    <property type="entry name" value="FLAGELLAR EXPORT PROTEIN, MEMBRANE FLHA SUBUNIT-RELATED"/>
    <property type="match status" value="1"/>
</dbReference>
<keyword evidence="6 10" id="KW-0812">Transmembrane</keyword>
<keyword evidence="5" id="KW-0997">Cell inner membrane</keyword>
<evidence type="ECO:0000256" key="2">
    <source>
        <dbReference type="ARBA" id="ARBA00008835"/>
    </source>
</evidence>
<organism evidence="11 12">
    <name type="scientific">Phyllobacterium brassicacearum</name>
    <dbReference type="NCBI Taxonomy" id="314235"/>
    <lineage>
        <taxon>Bacteria</taxon>
        <taxon>Pseudomonadati</taxon>
        <taxon>Pseudomonadota</taxon>
        <taxon>Alphaproteobacteria</taxon>
        <taxon>Hyphomicrobiales</taxon>
        <taxon>Phyllobacteriaceae</taxon>
        <taxon>Phyllobacterium</taxon>
    </lineage>
</organism>
<feature type="transmembrane region" description="Helical" evidence="10">
    <location>
        <begin position="75"/>
        <end position="98"/>
    </location>
</feature>
<feature type="transmembrane region" description="Helical" evidence="10">
    <location>
        <begin position="203"/>
        <end position="224"/>
    </location>
</feature>